<evidence type="ECO:0000256" key="13">
    <source>
        <dbReference type="RuleBase" id="RU000320"/>
    </source>
</evidence>
<gene>
    <name evidence="19" type="ORF">AB986_17310</name>
</gene>
<dbReference type="OrthoDB" id="9807568at2"/>
<dbReference type="Pfam" id="PF00662">
    <property type="entry name" value="Proton_antipo_N"/>
    <property type="match status" value="1"/>
</dbReference>
<evidence type="ECO:0000256" key="8">
    <source>
        <dbReference type="ARBA" id="ARBA00022989"/>
    </source>
</evidence>
<evidence type="ECO:0000256" key="11">
    <source>
        <dbReference type="ARBA" id="ARBA00023136"/>
    </source>
</evidence>
<feature type="domain" description="NADH-Ubiquinone oxidoreductase (complex I) chain 5 N-terminal" evidence="16">
    <location>
        <begin position="63"/>
        <end position="110"/>
    </location>
</feature>
<dbReference type="InterPro" id="IPR001750">
    <property type="entry name" value="ND/Mrp_TM"/>
</dbReference>
<feature type="transmembrane region" description="Helical" evidence="14">
    <location>
        <begin position="633"/>
        <end position="651"/>
    </location>
</feature>
<keyword evidence="3" id="KW-0813">Transport</keyword>
<feature type="transmembrane region" description="Helical" evidence="14">
    <location>
        <begin position="416"/>
        <end position="437"/>
    </location>
</feature>
<dbReference type="GO" id="GO:1902600">
    <property type="term" value="P:proton transmembrane transport"/>
    <property type="evidence" value="ECO:0007669"/>
    <property type="project" value="UniProtKB-KW"/>
</dbReference>
<dbReference type="PANTHER" id="PTHR43373">
    <property type="entry name" value="NA(+)/H(+) ANTIPORTER SUBUNIT"/>
    <property type="match status" value="1"/>
</dbReference>
<keyword evidence="4" id="KW-0050">Antiport</keyword>
<feature type="transmembrane region" description="Helical" evidence="14">
    <location>
        <begin position="606"/>
        <end position="626"/>
    </location>
</feature>
<keyword evidence="11 14" id="KW-0472">Membrane</keyword>
<organism evidence="19 20">
    <name type="scientific">Guptibacillus hwajinpoensis</name>
    <dbReference type="NCBI Taxonomy" id="208199"/>
    <lineage>
        <taxon>Bacteria</taxon>
        <taxon>Bacillati</taxon>
        <taxon>Bacillota</taxon>
        <taxon>Bacilli</taxon>
        <taxon>Bacillales</taxon>
        <taxon>Guptibacillaceae</taxon>
        <taxon>Guptibacillus</taxon>
    </lineage>
</organism>
<dbReference type="GO" id="GO:0015297">
    <property type="term" value="F:antiporter activity"/>
    <property type="evidence" value="ECO:0007669"/>
    <property type="project" value="UniProtKB-KW"/>
</dbReference>
<feature type="transmembrane region" description="Helical" evidence="14">
    <location>
        <begin position="163"/>
        <end position="181"/>
    </location>
</feature>
<dbReference type="NCBIfam" id="NF009285">
    <property type="entry name" value="PRK12645.1"/>
    <property type="match status" value="1"/>
</dbReference>
<dbReference type="Gene3D" id="1.20.120.1200">
    <property type="entry name" value="NADH-ubiquinone/plastoquinone oxidoreductase chain 6, subunit NuoJ"/>
    <property type="match status" value="1"/>
</dbReference>
<feature type="transmembrane region" description="Helical" evidence="14">
    <location>
        <begin position="6"/>
        <end position="23"/>
    </location>
</feature>
<keyword evidence="7" id="KW-0375">Hydrogen ion transport</keyword>
<keyword evidence="6 13" id="KW-0812">Transmembrane</keyword>
<feature type="transmembrane region" description="Helical" evidence="14">
    <location>
        <begin position="574"/>
        <end position="600"/>
    </location>
</feature>
<feature type="transmembrane region" description="Helical" evidence="14">
    <location>
        <begin position="131"/>
        <end position="151"/>
    </location>
</feature>
<evidence type="ECO:0000256" key="6">
    <source>
        <dbReference type="ARBA" id="ARBA00022692"/>
    </source>
</evidence>
<sequence length="780" mass="85743">MLHAAVLLPFLAAFFIPFIYRGVKQVHLGWFVLLVPIVLFGYFLSFIEDVLHGVHTLKTFEWIPSLGVNVSFFIDGLGLFFALLITGIGSLVVLYSIYYLSKAEKLGHFYVYLLLFMGAMLGVVLSDNLFVLYTFWELTSISSFLLIGYWYQREKSTSGALKSMMITVFGGLAMLGGFLMMADITGTTSIRGIIENAEMVVQSSLFPFILIMILLGAFTKSAQFPFHTWLPDAMEAPTPVSAFLHSATMVKAGIYLVARLSLIFAGTDLFFLIVSGFGLLTLCWGSYMAVRQTDLKAILAYSTISQLGMIMAMLGFGTELAVLAAVFHILNHATFKGSLFMVAGIIDHETGTRDIRRLGGLFTFMPITATLALLGTFSMAGFPLPFLNGFLSKEMFFESSLHFEEASTIVEAVSPFFPYLAVGGSIFTFVYSVMLFFRTFTGKQRDELPQKPHEAPIGMLLSPIVLVLLVIIIALVPDVFGHALLSPMVDSITGNVGETHIKFWHGFGAPLYMSLAVLVLGTVLYLTRTKWERIYSVFPGKLSAAKAYDGLINGILNGSRKLTNAYMTGSLRHYMIYILVFFVGLVGFTMSITGGFRIAFDDLAPIAAPEILIAIAMAIAAFGTIFMNNRIAAILVLGIVGYGLSLLFVFFRAPDLALTQLIVETVTVALFLLCFYHLPNFGKEKESKRTNAVNWVISISVGILVTMIGIASHSTKFFDPISDYFIKNSYKLGGGDNVVNVILVDFRGLDTMLEIVVLGLAALGIFTMIKLRPGKKEGND</sequence>
<dbReference type="STRING" id="157733.AB986_17310"/>
<feature type="transmembrane region" description="Helical" evidence="14">
    <location>
        <begin position="201"/>
        <end position="219"/>
    </location>
</feature>
<dbReference type="Pfam" id="PF13244">
    <property type="entry name" value="MbhD"/>
    <property type="match status" value="1"/>
</dbReference>
<evidence type="ECO:0000313" key="19">
    <source>
        <dbReference type="EMBL" id="KMM37598.1"/>
    </source>
</evidence>
<evidence type="ECO:0000256" key="2">
    <source>
        <dbReference type="ARBA" id="ARBA00008483"/>
    </source>
</evidence>
<comment type="similarity">
    <text evidence="2">Belongs to the CPA3 antiporters (TC 2.A.63) subunit A family.</text>
</comment>
<evidence type="ECO:0000256" key="1">
    <source>
        <dbReference type="ARBA" id="ARBA00004651"/>
    </source>
</evidence>
<feature type="domain" description="MrpA C-terminal/MbhD" evidence="17">
    <location>
        <begin position="616"/>
        <end position="679"/>
    </location>
</feature>
<dbReference type="InterPro" id="IPR025383">
    <property type="entry name" value="MrpA_C/MbhD"/>
</dbReference>
<evidence type="ECO:0000313" key="20">
    <source>
        <dbReference type="Proteomes" id="UP000035996"/>
    </source>
</evidence>
<feature type="transmembrane region" description="Helical" evidence="14">
    <location>
        <begin position="458"/>
        <end position="483"/>
    </location>
</feature>
<dbReference type="InterPro" id="IPR046806">
    <property type="entry name" value="MrpA_C/MbhE"/>
</dbReference>
<keyword evidence="10" id="KW-0406">Ion transport</keyword>
<keyword evidence="20" id="KW-1185">Reference proteome</keyword>
<feature type="transmembrane region" description="Helical" evidence="14">
    <location>
        <begin position="30"/>
        <end position="47"/>
    </location>
</feature>
<feature type="transmembrane region" description="Helical" evidence="14">
    <location>
        <begin position="109"/>
        <end position="125"/>
    </location>
</feature>
<feature type="transmembrane region" description="Helical" evidence="14">
    <location>
        <begin position="503"/>
        <end position="526"/>
    </location>
</feature>
<keyword evidence="9" id="KW-0915">Sodium</keyword>
<dbReference type="Pfam" id="PF00361">
    <property type="entry name" value="Proton_antipo_M"/>
    <property type="match status" value="1"/>
</dbReference>
<dbReference type="AlphaFoldDB" id="A0A0J6CWY0"/>
<dbReference type="InterPro" id="IPR042106">
    <property type="entry name" value="Nuo/plastoQ_OxRdtase_6_NuoJ"/>
</dbReference>
<feature type="transmembrane region" description="Helical" evidence="14">
    <location>
        <begin position="270"/>
        <end position="290"/>
    </location>
</feature>
<dbReference type="PATRIC" id="fig|157733.3.peg.1559"/>
<evidence type="ECO:0000256" key="7">
    <source>
        <dbReference type="ARBA" id="ARBA00022781"/>
    </source>
</evidence>
<evidence type="ECO:0000256" key="12">
    <source>
        <dbReference type="ARBA" id="ARBA00023201"/>
    </source>
</evidence>
<dbReference type="GO" id="GO:0005886">
    <property type="term" value="C:plasma membrane"/>
    <property type="evidence" value="ECO:0007669"/>
    <property type="project" value="UniProtKB-SubCell"/>
</dbReference>
<feature type="transmembrane region" description="Helical" evidence="14">
    <location>
        <begin position="690"/>
        <end position="711"/>
    </location>
</feature>
<dbReference type="InterPro" id="IPR005663">
    <property type="entry name" value="MrpA/MnhA1/PhaAB"/>
</dbReference>
<feature type="transmembrane region" description="Helical" evidence="14">
    <location>
        <begin position="751"/>
        <end position="769"/>
    </location>
</feature>
<comment type="subcellular location">
    <subcellularLocation>
        <location evidence="1">Cell membrane</location>
        <topology evidence="1">Multi-pass membrane protein</topology>
    </subcellularLocation>
    <subcellularLocation>
        <location evidence="13">Membrane</location>
        <topology evidence="13">Multi-pass membrane protein</topology>
    </subcellularLocation>
</comment>
<evidence type="ECO:0000256" key="14">
    <source>
        <dbReference type="SAM" id="Phobius"/>
    </source>
</evidence>
<dbReference type="GO" id="GO:0006814">
    <property type="term" value="P:sodium ion transport"/>
    <property type="evidence" value="ECO:0007669"/>
    <property type="project" value="UniProtKB-KW"/>
</dbReference>
<keyword evidence="12" id="KW-0739">Sodium transport</keyword>
<evidence type="ECO:0000256" key="10">
    <source>
        <dbReference type="ARBA" id="ARBA00023065"/>
    </source>
</evidence>
<evidence type="ECO:0000259" key="15">
    <source>
        <dbReference type="Pfam" id="PF00361"/>
    </source>
</evidence>
<keyword evidence="8 14" id="KW-1133">Transmembrane helix</keyword>
<feature type="domain" description="MrpA C-terminal/MbhE" evidence="18">
    <location>
        <begin position="694"/>
        <end position="774"/>
    </location>
</feature>
<dbReference type="Pfam" id="PF20501">
    <property type="entry name" value="MbhE"/>
    <property type="match status" value="1"/>
</dbReference>
<dbReference type="Proteomes" id="UP000035996">
    <property type="component" value="Unassembled WGS sequence"/>
</dbReference>
<dbReference type="RefSeq" id="WP_048312738.1">
    <property type="nucleotide sequence ID" value="NZ_CP119526.1"/>
</dbReference>
<feature type="transmembrane region" description="Helical" evidence="14">
    <location>
        <begin position="358"/>
        <end position="382"/>
    </location>
</feature>
<accession>A0A0J6CWY0</accession>
<reference evidence="19" key="1">
    <citation type="submission" date="2015-06" db="EMBL/GenBank/DDBJ databases">
        <authorList>
            <person name="Liu B."/>
            <person name="Wang J."/>
            <person name="Zhu Y."/>
            <person name="Liu G."/>
            <person name="Chen Q."/>
            <person name="Zheng C."/>
            <person name="Che J."/>
            <person name="Ge C."/>
            <person name="Shi H."/>
            <person name="Pan Z."/>
            <person name="Liu X."/>
        </authorList>
    </citation>
    <scope>NUCLEOTIDE SEQUENCE [LARGE SCALE GENOMIC DNA]</scope>
    <source>
        <strain evidence="19">DSM 16346</strain>
    </source>
</reference>
<dbReference type="PRINTS" id="PR01434">
    <property type="entry name" value="NADHDHGNASE5"/>
</dbReference>
<protein>
    <submittedName>
        <fullName evidence="19">Cation:proton antiporter</fullName>
    </submittedName>
</protein>
<evidence type="ECO:0000256" key="3">
    <source>
        <dbReference type="ARBA" id="ARBA00022448"/>
    </source>
</evidence>
<dbReference type="InterPro" id="IPR050616">
    <property type="entry name" value="CPA3_Na-H_Antiporter_A"/>
</dbReference>
<dbReference type="PANTHER" id="PTHR43373:SF1">
    <property type="entry name" value="NA(+)_H(+) ANTIPORTER SUBUNIT A"/>
    <property type="match status" value="1"/>
</dbReference>
<comment type="caution">
    <text evidence="19">The sequence shown here is derived from an EMBL/GenBank/DDBJ whole genome shotgun (WGS) entry which is preliminary data.</text>
</comment>
<evidence type="ECO:0000259" key="16">
    <source>
        <dbReference type="Pfam" id="PF00662"/>
    </source>
</evidence>
<feature type="domain" description="NADH:quinone oxidoreductase/Mrp antiporter transmembrane" evidence="15">
    <location>
        <begin position="126"/>
        <end position="405"/>
    </location>
</feature>
<dbReference type="NCBIfam" id="TIGR00940">
    <property type="entry name" value="2a6301s01"/>
    <property type="match status" value="1"/>
</dbReference>
<proteinExistence type="inferred from homology"/>
<dbReference type="InterPro" id="IPR001516">
    <property type="entry name" value="Proton_antipo_N"/>
</dbReference>
<evidence type="ECO:0000256" key="4">
    <source>
        <dbReference type="ARBA" id="ARBA00022449"/>
    </source>
</evidence>
<evidence type="ECO:0000259" key="18">
    <source>
        <dbReference type="Pfam" id="PF20501"/>
    </source>
</evidence>
<evidence type="ECO:0000256" key="5">
    <source>
        <dbReference type="ARBA" id="ARBA00022475"/>
    </source>
</evidence>
<evidence type="ECO:0000259" key="17">
    <source>
        <dbReference type="Pfam" id="PF13244"/>
    </source>
</evidence>
<evidence type="ECO:0000256" key="9">
    <source>
        <dbReference type="ARBA" id="ARBA00023053"/>
    </source>
</evidence>
<name>A0A0J6CWY0_9BACL</name>
<keyword evidence="5" id="KW-1003">Cell membrane</keyword>
<dbReference type="EMBL" id="LELK01000004">
    <property type="protein sequence ID" value="KMM37598.1"/>
    <property type="molecule type" value="Genomic_DNA"/>
</dbReference>
<feature type="transmembrane region" description="Helical" evidence="14">
    <location>
        <begin position="657"/>
        <end position="678"/>
    </location>
</feature>
<feature type="transmembrane region" description="Helical" evidence="14">
    <location>
        <begin position="67"/>
        <end position="97"/>
    </location>
</feature>